<dbReference type="InterPro" id="IPR053135">
    <property type="entry name" value="AKR2_Oxidoreductase"/>
</dbReference>
<evidence type="ECO:0000259" key="1">
    <source>
        <dbReference type="Pfam" id="PF00248"/>
    </source>
</evidence>
<dbReference type="InterPro" id="IPR023210">
    <property type="entry name" value="NADP_OxRdtase_dom"/>
</dbReference>
<dbReference type="RefSeq" id="WP_377533025.1">
    <property type="nucleotide sequence ID" value="NZ_JBHTLD010000431.1"/>
</dbReference>
<sequence length="298" mass="32725">MKYNLLGKSDLKLSEVSFGCMSLGADQTANAKLLHSALDEGINFFDTADLYDKGENEVMVGKAFCGMREQVVISTKVGNQWRSDGSGWDWNPSKSYILSAVDASLKRLRTDYIDLYQLHGGTIDDPIEETIEAFELLKQQGKIRQYGISSIRLNVIREYVSRSAITSVMLQYSLLDRRPEEEILQLLQEHSIGVLARGSLAQGLLAGKPAKPYLGYTADEVIKAAEAVKAAGGENHSSAVVAAQFVLHHPAITTAVLGIRTSAQLTDALDIANSTSATKETTEYLKEILAPNKYEQHR</sequence>
<comment type="caution">
    <text evidence="2">The sequence shown here is derived from an EMBL/GenBank/DDBJ whole genome shotgun (WGS) entry which is preliminary data.</text>
</comment>
<dbReference type="CDD" id="cd19086">
    <property type="entry name" value="AKR_AKR11C1"/>
    <property type="match status" value="1"/>
</dbReference>
<proteinExistence type="predicted"/>
<protein>
    <submittedName>
        <fullName evidence="2">Aldo/keto reductase</fullName>
    </submittedName>
</protein>
<feature type="domain" description="NADP-dependent oxidoreductase" evidence="1">
    <location>
        <begin position="16"/>
        <end position="288"/>
    </location>
</feature>
<dbReference type="InterPro" id="IPR020471">
    <property type="entry name" value="AKR"/>
</dbReference>
<evidence type="ECO:0000313" key="2">
    <source>
        <dbReference type="EMBL" id="MFD1188851.1"/>
    </source>
</evidence>
<dbReference type="InterPro" id="IPR036812">
    <property type="entry name" value="NAD(P)_OxRdtase_dom_sf"/>
</dbReference>
<dbReference type="PRINTS" id="PR00069">
    <property type="entry name" value="ALDKETRDTASE"/>
</dbReference>
<dbReference type="PANTHER" id="PTHR43312:SF1">
    <property type="entry name" value="NADP-DEPENDENT OXIDOREDUCTASE DOMAIN-CONTAINING PROTEIN"/>
    <property type="match status" value="1"/>
</dbReference>
<evidence type="ECO:0000313" key="3">
    <source>
        <dbReference type="Proteomes" id="UP001597094"/>
    </source>
</evidence>
<gene>
    <name evidence="2" type="ORF">ACFQ2O_21760</name>
</gene>
<reference evidence="3" key="1">
    <citation type="journal article" date="2019" name="Int. J. Syst. Evol. Microbiol.">
        <title>The Global Catalogue of Microorganisms (GCM) 10K type strain sequencing project: providing services to taxonomists for standard genome sequencing and annotation.</title>
        <authorList>
            <consortium name="The Broad Institute Genomics Platform"/>
            <consortium name="The Broad Institute Genome Sequencing Center for Infectious Disease"/>
            <person name="Wu L."/>
            <person name="Ma J."/>
        </authorList>
    </citation>
    <scope>NUCLEOTIDE SEQUENCE [LARGE SCALE GENOMIC DNA]</scope>
    <source>
        <strain evidence="3">JCM 31319</strain>
    </source>
</reference>
<name>A0ABW3SXM9_9BACT</name>
<dbReference type="PANTHER" id="PTHR43312">
    <property type="entry name" value="D-THREO-ALDOSE 1-DEHYDROGENASE"/>
    <property type="match status" value="1"/>
</dbReference>
<dbReference type="Pfam" id="PF00248">
    <property type="entry name" value="Aldo_ket_red"/>
    <property type="match status" value="1"/>
</dbReference>
<keyword evidence="3" id="KW-1185">Reference proteome</keyword>
<organism evidence="2 3">
    <name type="scientific">Pontibacter rugosus</name>
    <dbReference type="NCBI Taxonomy" id="1745966"/>
    <lineage>
        <taxon>Bacteria</taxon>
        <taxon>Pseudomonadati</taxon>
        <taxon>Bacteroidota</taxon>
        <taxon>Cytophagia</taxon>
        <taxon>Cytophagales</taxon>
        <taxon>Hymenobacteraceae</taxon>
        <taxon>Pontibacter</taxon>
    </lineage>
</organism>
<dbReference type="Proteomes" id="UP001597094">
    <property type="component" value="Unassembled WGS sequence"/>
</dbReference>
<dbReference type="SUPFAM" id="SSF51430">
    <property type="entry name" value="NAD(P)-linked oxidoreductase"/>
    <property type="match status" value="1"/>
</dbReference>
<dbReference type="Gene3D" id="3.20.20.100">
    <property type="entry name" value="NADP-dependent oxidoreductase domain"/>
    <property type="match status" value="1"/>
</dbReference>
<dbReference type="EMBL" id="JBHTLD010000431">
    <property type="protein sequence ID" value="MFD1188851.1"/>
    <property type="molecule type" value="Genomic_DNA"/>
</dbReference>
<accession>A0ABW3SXM9</accession>